<dbReference type="InterPro" id="IPR016930">
    <property type="entry name" value="UCP029644"/>
</dbReference>
<name>A0ABU1MP64_9SPHN</name>
<evidence type="ECO:0000259" key="2">
    <source>
        <dbReference type="PROSITE" id="PS51782"/>
    </source>
</evidence>
<evidence type="ECO:0000313" key="3">
    <source>
        <dbReference type="EMBL" id="MDR6512126.1"/>
    </source>
</evidence>
<keyword evidence="4" id="KW-1185">Reference proteome</keyword>
<dbReference type="PIRSF" id="PIRSF029644">
    <property type="entry name" value="UCP029644"/>
    <property type="match status" value="1"/>
</dbReference>
<dbReference type="PANTHER" id="PTHR38731">
    <property type="entry name" value="LIPL45-RELATED LIPOPROTEIN-RELATED"/>
    <property type="match status" value="1"/>
</dbReference>
<comment type="caution">
    <text evidence="3">The sequence shown here is derived from an EMBL/GenBank/DDBJ whole genome shotgun (WGS) entry which is preliminary data.</text>
</comment>
<proteinExistence type="predicted"/>
<gene>
    <name evidence="3" type="ORF">J2792_003009</name>
</gene>
<dbReference type="Proteomes" id="UP001184150">
    <property type="component" value="Unassembled WGS sequence"/>
</dbReference>
<dbReference type="Gene3D" id="3.10.350.10">
    <property type="entry name" value="LysM domain"/>
    <property type="match status" value="1"/>
</dbReference>
<sequence length="456" mass="50020">MKRWLPDAVARPRLALALAQSLSLVACLAPCAAHAASAPDNALLTPAPDDMVRYLVRSGDNLFRLASDYLIRPETYRTVQQLNHVADPLRLPIGKTLLIPRVLLKQEAVRGTVLSWRGAVRIDGRPAANGMPVTEGMLLETGQRSFVTVTLPDDTSIALPSQSAVRVRRLRKVVLDRHVERLFAIERGRASAAVTPMTDPASTFQFATPGAVTSVRGTRFRMSYDADAHRATSEVLEGKVGFDPQGRSAQVLPAGFGSASDLDEPIALLPPPLLVDAAAPQTDADLRFSWQALPGARAYHLQLATDAQFLKVLDETVVAGSSAQLAGLPDGRYFVRATAIDGHGLEGKPALAEFERRLENSLRLSVEESWNGPVRQYVFHWDPAHESRATFRFQLAKPGREDRPTIDRAGLSSHALVGLALAPGRYRWRVLMDEIIDGHTVSRWTDYQDVRIEASW</sequence>
<reference evidence="3 4" key="1">
    <citation type="submission" date="2023-07" db="EMBL/GenBank/DDBJ databases">
        <title>Sorghum-associated microbial communities from plants grown in Nebraska, USA.</title>
        <authorList>
            <person name="Schachtman D."/>
        </authorList>
    </citation>
    <scope>NUCLEOTIDE SEQUENCE [LARGE SCALE GENOMIC DNA]</scope>
    <source>
        <strain evidence="3 4">DS1027</strain>
    </source>
</reference>
<dbReference type="InterPro" id="IPR006860">
    <property type="entry name" value="FecR"/>
</dbReference>
<dbReference type="InterPro" id="IPR013783">
    <property type="entry name" value="Ig-like_fold"/>
</dbReference>
<dbReference type="Gene3D" id="2.60.40.10">
    <property type="entry name" value="Immunoglobulins"/>
    <property type="match status" value="1"/>
</dbReference>
<keyword evidence="1" id="KW-0732">Signal</keyword>
<dbReference type="PROSITE" id="PS51257">
    <property type="entry name" value="PROKAR_LIPOPROTEIN"/>
    <property type="match status" value="1"/>
</dbReference>
<dbReference type="PANTHER" id="PTHR38731:SF1">
    <property type="entry name" value="FECR PROTEIN DOMAIN-CONTAINING PROTEIN"/>
    <property type="match status" value="1"/>
</dbReference>
<feature type="domain" description="LysM" evidence="2">
    <location>
        <begin position="52"/>
        <end position="99"/>
    </location>
</feature>
<dbReference type="Pfam" id="PF04773">
    <property type="entry name" value="FecR"/>
    <property type="match status" value="1"/>
</dbReference>
<organism evidence="3 4">
    <name type="scientific">Novosphingobium capsulatum</name>
    <dbReference type="NCBI Taxonomy" id="13688"/>
    <lineage>
        <taxon>Bacteria</taxon>
        <taxon>Pseudomonadati</taxon>
        <taxon>Pseudomonadota</taxon>
        <taxon>Alphaproteobacteria</taxon>
        <taxon>Sphingomonadales</taxon>
        <taxon>Sphingomonadaceae</taxon>
        <taxon>Novosphingobium</taxon>
    </lineage>
</organism>
<evidence type="ECO:0000313" key="4">
    <source>
        <dbReference type="Proteomes" id="UP001184150"/>
    </source>
</evidence>
<evidence type="ECO:0000256" key="1">
    <source>
        <dbReference type="SAM" id="SignalP"/>
    </source>
</evidence>
<dbReference type="EMBL" id="JAVDRD010000007">
    <property type="protein sequence ID" value="MDR6512126.1"/>
    <property type="molecule type" value="Genomic_DNA"/>
</dbReference>
<protein>
    <recommendedName>
        <fullName evidence="2">LysM domain-containing protein</fullName>
    </recommendedName>
</protein>
<accession>A0ABU1MP64</accession>
<dbReference type="Pfam" id="PF01476">
    <property type="entry name" value="LysM"/>
    <property type="match status" value="1"/>
</dbReference>
<dbReference type="Gene3D" id="2.60.120.1440">
    <property type="match status" value="1"/>
</dbReference>
<dbReference type="InterPro" id="IPR036779">
    <property type="entry name" value="LysM_dom_sf"/>
</dbReference>
<dbReference type="InterPro" id="IPR018392">
    <property type="entry name" value="LysM"/>
</dbReference>
<feature type="signal peptide" evidence="1">
    <location>
        <begin position="1"/>
        <end position="35"/>
    </location>
</feature>
<dbReference type="RefSeq" id="WP_309805780.1">
    <property type="nucleotide sequence ID" value="NZ_JAVDRD010000007.1"/>
</dbReference>
<dbReference type="PROSITE" id="PS51782">
    <property type="entry name" value="LYSM"/>
    <property type="match status" value="1"/>
</dbReference>
<feature type="chain" id="PRO_5045291435" description="LysM domain-containing protein" evidence="1">
    <location>
        <begin position="36"/>
        <end position="456"/>
    </location>
</feature>